<dbReference type="Pfam" id="PF03061">
    <property type="entry name" value="4HBT"/>
    <property type="match status" value="1"/>
</dbReference>
<proteinExistence type="predicted"/>
<dbReference type="Gene3D" id="3.10.129.10">
    <property type="entry name" value="Hotdog Thioesterase"/>
    <property type="match status" value="1"/>
</dbReference>
<dbReference type="InterPro" id="IPR052723">
    <property type="entry name" value="Acyl-CoA_thioesterase_PaaI"/>
</dbReference>
<dbReference type="InterPro" id="IPR006683">
    <property type="entry name" value="Thioestr_dom"/>
</dbReference>
<dbReference type="InterPro" id="IPR003736">
    <property type="entry name" value="PAAI_dom"/>
</dbReference>
<dbReference type="NCBIfam" id="TIGR00369">
    <property type="entry name" value="unchar_dom_1"/>
    <property type="match status" value="1"/>
</dbReference>
<evidence type="ECO:0000313" key="4">
    <source>
        <dbReference type="Proteomes" id="UP001180536"/>
    </source>
</evidence>
<organism evidence="3 4">
    <name type="scientific">Pelomonas aquatica</name>
    <dbReference type="NCBI Taxonomy" id="431058"/>
    <lineage>
        <taxon>Bacteria</taxon>
        <taxon>Pseudomonadati</taxon>
        <taxon>Pseudomonadota</taxon>
        <taxon>Betaproteobacteria</taxon>
        <taxon>Burkholderiales</taxon>
        <taxon>Sphaerotilaceae</taxon>
        <taxon>Roseateles</taxon>
    </lineage>
</organism>
<evidence type="ECO:0000256" key="1">
    <source>
        <dbReference type="ARBA" id="ARBA00022801"/>
    </source>
</evidence>
<reference evidence="3 4" key="1">
    <citation type="submission" date="2023-07" db="EMBL/GenBank/DDBJ databases">
        <title>Sorghum-associated microbial communities from plants grown in Nebraska, USA.</title>
        <authorList>
            <person name="Schachtman D."/>
        </authorList>
    </citation>
    <scope>NUCLEOTIDE SEQUENCE [LARGE SCALE GENOMIC DNA]</scope>
    <source>
        <strain evidence="3 4">BE310</strain>
    </source>
</reference>
<dbReference type="InterPro" id="IPR029069">
    <property type="entry name" value="HotDog_dom_sf"/>
</dbReference>
<protein>
    <submittedName>
        <fullName evidence="3">Uncharacterized protein (TIGR00369 family)</fullName>
    </submittedName>
</protein>
<sequence>MEFPVSIPFVQQLGFTLHAIGDGEAELRLTVTDQHLNSWRVAHGGVVMTLLDVAMAHAARSVNRHQPDLGPGVVTVEMKTSFMRPGEGELRAVGKLLHRSTTMAFCEGSVFGADGKLCAHATGTFKYLKALPTQGRKLKPLGGEGD</sequence>
<dbReference type="RefSeq" id="WP_056877248.1">
    <property type="nucleotide sequence ID" value="NZ_JAVDXQ010000001.1"/>
</dbReference>
<dbReference type="PANTHER" id="PTHR42856:SF1">
    <property type="entry name" value="ACYL-COENZYME A THIOESTERASE PAAI"/>
    <property type="match status" value="1"/>
</dbReference>
<evidence type="ECO:0000259" key="2">
    <source>
        <dbReference type="Pfam" id="PF03061"/>
    </source>
</evidence>
<feature type="domain" description="Thioesterase" evidence="2">
    <location>
        <begin position="41"/>
        <end position="119"/>
    </location>
</feature>
<gene>
    <name evidence="3" type="ORF">J2X16_000730</name>
</gene>
<comment type="caution">
    <text evidence="3">The sequence shown here is derived from an EMBL/GenBank/DDBJ whole genome shotgun (WGS) entry which is preliminary data.</text>
</comment>
<dbReference type="PANTHER" id="PTHR42856">
    <property type="entry name" value="ACYL-COENZYME A THIOESTERASE PAAI"/>
    <property type="match status" value="1"/>
</dbReference>
<dbReference type="Proteomes" id="UP001180536">
    <property type="component" value="Unassembled WGS sequence"/>
</dbReference>
<dbReference type="SUPFAM" id="SSF54637">
    <property type="entry name" value="Thioesterase/thiol ester dehydrase-isomerase"/>
    <property type="match status" value="1"/>
</dbReference>
<accession>A0ABU1Z479</accession>
<dbReference type="CDD" id="cd03443">
    <property type="entry name" value="PaaI_thioesterase"/>
    <property type="match status" value="1"/>
</dbReference>
<name>A0ABU1Z479_9BURK</name>
<keyword evidence="4" id="KW-1185">Reference proteome</keyword>
<keyword evidence="1" id="KW-0378">Hydrolase</keyword>
<evidence type="ECO:0000313" key="3">
    <source>
        <dbReference type="EMBL" id="MDR7295409.1"/>
    </source>
</evidence>
<dbReference type="EMBL" id="JAVDXQ010000001">
    <property type="protein sequence ID" value="MDR7295409.1"/>
    <property type="molecule type" value="Genomic_DNA"/>
</dbReference>